<evidence type="ECO:0000313" key="2">
    <source>
        <dbReference type="EMBL" id="CAB4196992.1"/>
    </source>
</evidence>
<dbReference type="SUPFAM" id="SSF51569">
    <property type="entry name" value="Aldolase"/>
    <property type="match status" value="1"/>
</dbReference>
<evidence type="ECO:0000256" key="1">
    <source>
        <dbReference type="ARBA" id="ARBA00023270"/>
    </source>
</evidence>
<dbReference type="GO" id="GO:0005975">
    <property type="term" value="P:carbohydrate metabolic process"/>
    <property type="evidence" value="ECO:0007669"/>
    <property type="project" value="InterPro"/>
</dbReference>
<keyword evidence="1" id="KW-0704">Schiff base</keyword>
<name>A0A6J5RLR2_9CAUD</name>
<gene>
    <name evidence="2" type="ORF">UFOVP1290_512</name>
</gene>
<dbReference type="InterPro" id="IPR011861">
    <property type="entry name" value="Transald_staph-type"/>
</dbReference>
<accession>A0A6J5RLR2</accession>
<proteinExistence type="predicted"/>
<reference evidence="2" key="1">
    <citation type="submission" date="2020-05" db="EMBL/GenBank/DDBJ databases">
        <authorList>
            <person name="Chiriac C."/>
            <person name="Salcher M."/>
            <person name="Ghai R."/>
            <person name="Kavagutti S V."/>
        </authorList>
    </citation>
    <scope>NUCLEOTIDE SEQUENCE</scope>
</reference>
<dbReference type="InterPro" id="IPR001585">
    <property type="entry name" value="TAL/FSA"/>
</dbReference>
<protein>
    <submittedName>
        <fullName evidence="2">MipB Transaldolase</fullName>
    </submittedName>
</protein>
<dbReference type="NCBIfam" id="TIGR02134">
    <property type="entry name" value="transald_staph"/>
    <property type="match status" value="1"/>
</dbReference>
<dbReference type="InterPro" id="IPR013785">
    <property type="entry name" value="Aldolase_TIM"/>
</dbReference>
<organism evidence="2">
    <name type="scientific">uncultured Caudovirales phage</name>
    <dbReference type="NCBI Taxonomy" id="2100421"/>
    <lineage>
        <taxon>Viruses</taxon>
        <taxon>Duplodnaviria</taxon>
        <taxon>Heunggongvirae</taxon>
        <taxon>Uroviricota</taxon>
        <taxon>Caudoviricetes</taxon>
        <taxon>Peduoviridae</taxon>
        <taxon>Maltschvirus</taxon>
        <taxon>Maltschvirus maltsch</taxon>
    </lineage>
</organism>
<sequence length="251" mass="27296">MTNLKIKLFADGADLNSILSLAKDDRIKGFTTNPTLMRKAGVTDYRSFAKEVLSNIKDKPISFEVFADELDEMETQAHQIASWADNVYVKIPITNTKGEPTSKIVSRLSDSGVKVNVTGVFTLSQISEAANAVRGKTPAVISVFAGRIADTGINPTPIMIKALEICSRSGFAVDGTSKNTKPVNESNIELLWASPRELYNIIEANNAGCHIITVASDVLSKLDNLGKDLTQFSLETVQMFYNDAKKAGYSL</sequence>
<dbReference type="PANTHER" id="PTHR10683:SF40">
    <property type="entry name" value="FRUCTOSE-6-PHOSPHATE ALDOLASE 1-RELATED"/>
    <property type="match status" value="1"/>
</dbReference>
<dbReference type="PANTHER" id="PTHR10683">
    <property type="entry name" value="TRANSALDOLASE"/>
    <property type="match status" value="1"/>
</dbReference>
<dbReference type="Pfam" id="PF00923">
    <property type="entry name" value="TAL_FSA"/>
    <property type="match status" value="1"/>
</dbReference>
<dbReference type="EMBL" id="LR797252">
    <property type="protein sequence ID" value="CAB4196992.1"/>
    <property type="molecule type" value="Genomic_DNA"/>
</dbReference>
<dbReference type="Gene3D" id="3.20.20.70">
    <property type="entry name" value="Aldolase class I"/>
    <property type="match status" value="1"/>
</dbReference>